<evidence type="ECO:0000256" key="1">
    <source>
        <dbReference type="SAM" id="SignalP"/>
    </source>
</evidence>
<dbReference type="EMBL" id="BNAF01000005">
    <property type="protein sequence ID" value="GHE32543.1"/>
    <property type="molecule type" value="Genomic_DNA"/>
</dbReference>
<feature type="chain" id="PRO_5045590926" description="DUF4294 domain-containing protein" evidence="1">
    <location>
        <begin position="19"/>
        <end position="250"/>
    </location>
</feature>
<evidence type="ECO:0000313" key="3">
    <source>
        <dbReference type="Proteomes" id="UP000620550"/>
    </source>
</evidence>
<protein>
    <recommendedName>
        <fullName evidence="4">DUF4294 domain-containing protein</fullName>
    </recommendedName>
</protein>
<proteinExistence type="predicted"/>
<keyword evidence="3" id="KW-1185">Reference proteome</keyword>
<dbReference type="RefSeq" id="WP_189625972.1">
    <property type="nucleotide sequence ID" value="NZ_BNAF01000005.1"/>
</dbReference>
<evidence type="ECO:0008006" key="4">
    <source>
        <dbReference type="Google" id="ProtNLM"/>
    </source>
</evidence>
<reference evidence="3" key="1">
    <citation type="journal article" date="2019" name="Int. J. Syst. Evol. Microbiol.">
        <title>The Global Catalogue of Microorganisms (GCM) 10K type strain sequencing project: providing services to taxonomists for standard genome sequencing and annotation.</title>
        <authorList>
            <consortium name="The Broad Institute Genomics Platform"/>
            <consortium name="The Broad Institute Genome Sequencing Center for Infectious Disease"/>
            <person name="Wu L."/>
            <person name="Ma J."/>
        </authorList>
    </citation>
    <scope>NUCLEOTIDE SEQUENCE [LARGE SCALE GENOMIC DNA]</scope>
    <source>
        <strain evidence="3">CGMCC 1.12966</strain>
    </source>
</reference>
<accession>A0ABQ3HXB8</accession>
<organism evidence="2 3">
    <name type="scientific">Sphingobacterium griseoflavum</name>
    <dbReference type="NCBI Taxonomy" id="1474952"/>
    <lineage>
        <taxon>Bacteria</taxon>
        <taxon>Pseudomonadati</taxon>
        <taxon>Bacteroidota</taxon>
        <taxon>Sphingobacteriia</taxon>
        <taxon>Sphingobacteriales</taxon>
        <taxon>Sphingobacteriaceae</taxon>
        <taxon>Sphingobacterium</taxon>
    </lineage>
</organism>
<name>A0ABQ3HXB8_9SPHI</name>
<dbReference type="Proteomes" id="UP000620550">
    <property type="component" value="Unassembled WGS sequence"/>
</dbReference>
<evidence type="ECO:0000313" key="2">
    <source>
        <dbReference type="EMBL" id="GHE32543.1"/>
    </source>
</evidence>
<keyword evidence="1" id="KW-0732">Signal</keyword>
<sequence>MKKVLALLTLFVTMHASAQQITFFIRDKYSSKPITGANVHLHDRQIQSNDEGRVVLDNMLAADSITIAATHYHQVVLTRSQLAFSSFVELEPLPQLLDEVVIDRMRSASRDTSSWRRVLARRIERENRNKRRMGIFIPRGSTDPYWPRHMASGSTAALVTLNLRSLFSLLQKKQIDVLEPDQWSDLEEKMLAQWFRAEIVTRVTGLNEDALSHFMVRYKPQRADLPELTEYDVLLHIKRSYKIFTADTAK</sequence>
<comment type="caution">
    <text evidence="2">The sequence shown here is derived from an EMBL/GenBank/DDBJ whole genome shotgun (WGS) entry which is preliminary data.</text>
</comment>
<gene>
    <name evidence="2" type="ORF">GCM10017764_14350</name>
</gene>
<feature type="signal peptide" evidence="1">
    <location>
        <begin position="1"/>
        <end position="18"/>
    </location>
</feature>